<keyword evidence="2" id="KW-1185">Reference proteome</keyword>
<protein>
    <submittedName>
        <fullName evidence="1">Uncharacterized protein</fullName>
    </submittedName>
</protein>
<dbReference type="EMBL" id="JAQQWI010000004">
    <property type="protein sequence ID" value="KAK8036423.1"/>
    <property type="molecule type" value="Genomic_DNA"/>
</dbReference>
<name>A0ABR1SSC2_9PEZI</name>
<evidence type="ECO:0000313" key="1">
    <source>
        <dbReference type="EMBL" id="KAK8036423.1"/>
    </source>
</evidence>
<organism evidence="1 2">
    <name type="scientific">Apiospora marii</name>
    <dbReference type="NCBI Taxonomy" id="335849"/>
    <lineage>
        <taxon>Eukaryota</taxon>
        <taxon>Fungi</taxon>
        <taxon>Dikarya</taxon>
        <taxon>Ascomycota</taxon>
        <taxon>Pezizomycotina</taxon>
        <taxon>Sordariomycetes</taxon>
        <taxon>Xylariomycetidae</taxon>
        <taxon>Amphisphaeriales</taxon>
        <taxon>Apiosporaceae</taxon>
        <taxon>Apiospora</taxon>
    </lineage>
</organism>
<comment type="caution">
    <text evidence="1">The sequence shown here is derived from an EMBL/GenBank/DDBJ whole genome shotgun (WGS) entry which is preliminary data.</text>
</comment>
<sequence length="165" mass="19109">MSSCPHLDLECLAVEQALRKHSPAPEFEGGAIRMASHLIYRAYSIFFPHLDNDQRRTQRLRYLDYFKLSLAEVRARASDVFRRVAANELDDGFQSEIMSIYSSRDIHEEISIMKGVIQQQLEALTGLNHHHMDLWDRQLHGYLAHLSGLQEEARHIDELVSYCCP</sequence>
<reference evidence="1 2" key="1">
    <citation type="submission" date="2023-01" db="EMBL/GenBank/DDBJ databases">
        <title>Analysis of 21 Apiospora genomes using comparative genomics revels a genus with tremendous synthesis potential of carbohydrate active enzymes and secondary metabolites.</title>
        <authorList>
            <person name="Sorensen T."/>
        </authorList>
    </citation>
    <scope>NUCLEOTIDE SEQUENCE [LARGE SCALE GENOMIC DNA]</scope>
    <source>
        <strain evidence="1 2">CBS 20057</strain>
    </source>
</reference>
<evidence type="ECO:0000313" key="2">
    <source>
        <dbReference type="Proteomes" id="UP001396898"/>
    </source>
</evidence>
<gene>
    <name evidence="1" type="ORF">PG991_001560</name>
</gene>
<dbReference type="Proteomes" id="UP001396898">
    <property type="component" value="Unassembled WGS sequence"/>
</dbReference>
<accession>A0ABR1SSC2</accession>
<proteinExistence type="predicted"/>